<accession>A0A809S9X4</accession>
<dbReference type="PROSITE" id="PS50968">
    <property type="entry name" value="BIOTINYL_LIPOYL"/>
    <property type="match status" value="1"/>
</dbReference>
<dbReference type="Proteomes" id="UP000662914">
    <property type="component" value="Chromosome"/>
</dbReference>
<evidence type="ECO:0000313" key="4">
    <source>
        <dbReference type="Proteomes" id="UP000662914"/>
    </source>
</evidence>
<dbReference type="InterPro" id="IPR033753">
    <property type="entry name" value="GCV_H/Fam206"/>
</dbReference>
<dbReference type="SUPFAM" id="SSF51230">
    <property type="entry name" value="Single hybrid motif"/>
    <property type="match status" value="1"/>
</dbReference>
<feature type="domain" description="Lipoyl-binding" evidence="2">
    <location>
        <begin position="1"/>
        <end position="54"/>
    </location>
</feature>
<dbReference type="GO" id="GO:0005960">
    <property type="term" value="C:glycine cleavage complex"/>
    <property type="evidence" value="ECO:0007669"/>
    <property type="project" value="InterPro"/>
</dbReference>
<proteinExistence type="predicted"/>
<evidence type="ECO:0000256" key="1">
    <source>
        <dbReference type="ARBA" id="ARBA00022823"/>
    </source>
</evidence>
<dbReference type="InterPro" id="IPR002930">
    <property type="entry name" value="GCV_H"/>
</dbReference>
<dbReference type="PANTHER" id="PTHR11715">
    <property type="entry name" value="GLYCINE CLEAVAGE SYSTEM H PROTEIN"/>
    <property type="match status" value="1"/>
</dbReference>
<evidence type="ECO:0000313" key="3">
    <source>
        <dbReference type="EMBL" id="BBO20534.1"/>
    </source>
</evidence>
<dbReference type="Pfam" id="PF01597">
    <property type="entry name" value="GCV_H"/>
    <property type="match status" value="1"/>
</dbReference>
<organism evidence="3 4">
    <name type="scientific">Candidatus Desulfobacillus denitrificans</name>
    <dbReference type="NCBI Taxonomy" id="2608985"/>
    <lineage>
        <taxon>Bacteria</taxon>
        <taxon>Pseudomonadati</taxon>
        <taxon>Pseudomonadota</taxon>
        <taxon>Betaproteobacteria</taxon>
        <taxon>Candidatus Desulfobacillus</taxon>
    </lineage>
</organism>
<dbReference type="Gene3D" id="2.40.50.100">
    <property type="match status" value="1"/>
</dbReference>
<dbReference type="KEGG" id="ddz:DSYM_12330"/>
<dbReference type="InterPro" id="IPR011053">
    <property type="entry name" value="Single_hybrid_motif"/>
</dbReference>
<reference evidence="3" key="1">
    <citation type="journal article" name="DNA Res.">
        <title>The physiological potential of anammox bacteria as revealed by their core genome structure.</title>
        <authorList>
            <person name="Okubo T."/>
            <person name="Toyoda A."/>
            <person name="Fukuhara K."/>
            <person name="Uchiyama I."/>
            <person name="Harigaya Y."/>
            <person name="Kuroiwa M."/>
            <person name="Suzuki T."/>
            <person name="Murakami Y."/>
            <person name="Suwa Y."/>
            <person name="Takami H."/>
        </authorList>
    </citation>
    <scope>NUCLEOTIDE SEQUENCE</scope>
    <source>
        <strain evidence="3">317325-3</strain>
    </source>
</reference>
<dbReference type="PANTHER" id="PTHR11715:SF3">
    <property type="entry name" value="GLYCINE CLEAVAGE SYSTEM H PROTEIN-RELATED"/>
    <property type="match status" value="1"/>
</dbReference>
<dbReference type="GO" id="GO:0009249">
    <property type="term" value="P:protein lipoylation"/>
    <property type="evidence" value="ECO:0007669"/>
    <property type="project" value="TreeGrafter"/>
</dbReference>
<dbReference type="InterPro" id="IPR000089">
    <property type="entry name" value="Biotin_lipoyl"/>
</dbReference>
<dbReference type="CDD" id="cd06848">
    <property type="entry name" value="GCS_H"/>
    <property type="match status" value="1"/>
</dbReference>
<evidence type="ECO:0000259" key="2">
    <source>
        <dbReference type="PROSITE" id="PS50968"/>
    </source>
</evidence>
<dbReference type="AlphaFoldDB" id="A0A809S9X4"/>
<sequence length="77" mass="7883">MKAGEECAVVESVKAASDIYAPIGGEVVAVNQAAADAPESVNQDAYAAWLFKLKPDNAADLDGLLDAAAYAKVAAEE</sequence>
<name>A0A809S9X4_9PROT</name>
<protein>
    <submittedName>
        <fullName evidence="3">Glycine cleavage system protein H, partial</fullName>
    </submittedName>
</protein>
<dbReference type="GO" id="GO:0005829">
    <property type="term" value="C:cytosol"/>
    <property type="evidence" value="ECO:0007669"/>
    <property type="project" value="TreeGrafter"/>
</dbReference>
<dbReference type="EMBL" id="AP021857">
    <property type="protein sequence ID" value="BBO20534.1"/>
    <property type="molecule type" value="Genomic_DNA"/>
</dbReference>
<keyword evidence="1" id="KW-0450">Lipoyl</keyword>
<gene>
    <name evidence="3" type="ORF">DSYM_12330</name>
</gene>
<dbReference type="GO" id="GO:0019464">
    <property type="term" value="P:glycine decarboxylation via glycine cleavage system"/>
    <property type="evidence" value="ECO:0007669"/>
    <property type="project" value="InterPro"/>
</dbReference>